<dbReference type="CDD" id="cd02573">
    <property type="entry name" value="PseudoU_synth_EcTruB"/>
    <property type="match status" value="1"/>
</dbReference>
<dbReference type="Gene3D" id="2.30.130.10">
    <property type="entry name" value="PUA domain"/>
    <property type="match status" value="1"/>
</dbReference>
<dbReference type="InterPro" id="IPR032819">
    <property type="entry name" value="TruB_C"/>
</dbReference>
<dbReference type="PANTHER" id="PTHR13767">
    <property type="entry name" value="TRNA-PSEUDOURIDINE SYNTHASE"/>
    <property type="match status" value="1"/>
</dbReference>
<keyword evidence="4 5" id="KW-0413">Isomerase</keyword>
<dbReference type="EMBL" id="JADKGK010000004">
    <property type="protein sequence ID" value="MBL0002684.1"/>
    <property type="molecule type" value="Genomic_DNA"/>
</dbReference>
<comment type="function">
    <text evidence="5">Responsible for synthesis of pseudouridine from uracil-55 in the psi GC loop of transfer RNAs.</text>
</comment>
<evidence type="ECO:0000259" key="6">
    <source>
        <dbReference type="Pfam" id="PF01509"/>
    </source>
</evidence>
<dbReference type="InterPro" id="IPR015225">
    <property type="entry name" value="tRNA_psdUridine_synth_fam2_C"/>
</dbReference>
<name>A0A935CCY4_9MICO</name>
<dbReference type="FunFam" id="3.30.2350.10:FF:000011">
    <property type="entry name" value="tRNA pseudouridine synthase B"/>
    <property type="match status" value="1"/>
</dbReference>
<evidence type="ECO:0000256" key="5">
    <source>
        <dbReference type="HAMAP-Rule" id="MF_01080"/>
    </source>
</evidence>
<comment type="catalytic activity">
    <reaction evidence="1 5">
        <text>uridine(55) in tRNA = pseudouridine(55) in tRNA</text>
        <dbReference type="Rhea" id="RHEA:42532"/>
        <dbReference type="Rhea" id="RHEA-COMP:10101"/>
        <dbReference type="Rhea" id="RHEA-COMP:10102"/>
        <dbReference type="ChEBI" id="CHEBI:65314"/>
        <dbReference type="ChEBI" id="CHEBI:65315"/>
        <dbReference type="EC" id="5.4.99.25"/>
    </reaction>
</comment>
<evidence type="ECO:0000256" key="4">
    <source>
        <dbReference type="ARBA" id="ARBA00023235"/>
    </source>
</evidence>
<evidence type="ECO:0000313" key="10">
    <source>
        <dbReference type="EMBL" id="MBL0002684.1"/>
    </source>
</evidence>
<dbReference type="Proteomes" id="UP000718281">
    <property type="component" value="Unassembled WGS sequence"/>
</dbReference>
<dbReference type="InterPro" id="IPR015947">
    <property type="entry name" value="PUA-like_sf"/>
</dbReference>
<comment type="similarity">
    <text evidence="2 5">Belongs to the pseudouridine synthase TruB family. Type 1 subfamily.</text>
</comment>
<dbReference type="InterPro" id="IPR036974">
    <property type="entry name" value="PUA_sf"/>
</dbReference>
<evidence type="ECO:0000313" key="11">
    <source>
        <dbReference type="Proteomes" id="UP000718281"/>
    </source>
</evidence>
<dbReference type="Pfam" id="PF16198">
    <property type="entry name" value="TruB_C_2"/>
    <property type="match status" value="1"/>
</dbReference>
<dbReference type="HAMAP" id="MF_01080">
    <property type="entry name" value="TruB_bact"/>
    <property type="match status" value="1"/>
</dbReference>
<feature type="active site" description="Nucleophile" evidence="5">
    <location>
        <position position="41"/>
    </location>
</feature>
<dbReference type="AlphaFoldDB" id="A0A935CCY4"/>
<protein>
    <recommendedName>
        <fullName evidence="5">tRNA pseudouridine synthase B</fullName>
        <ecNumber evidence="5">5.4.99.25</ecNumber>
    </recommendedName>
    <alternativeName>
        <fullName evidence="5">tRNA pseudouridine(55) synthase</fullName>
        <shortName evidence="5">Psi55 synthase</shortName>
    </alternativeName>
    <alternativeName>
        <fullName evidence="5">tRNA pseudouridylate synthase</fullName>
    </alternativeName>
    <alternativeName>
        <fullName evidence="5">tRNA-uridine isomerase</fullName>
    </alternativeName>
</protein>
<evidence type="ECO:0000256" key="2">
    <source>
        <dbReference type="ARBA" id="ARBA00005642"/>
    </source>
</evidence>
<dbReference type="InterPro" id="IPR020103">
    <property type="entry name" value="PsdUridine_synth_cat_dom_sf"/>
</dbReference>
<reference evidence="9 11" key="1">
    <citation type="submission" date="2020-10" db="EMBL/GenBank/DDBJ databases">
        <title>Connecting structure to function with the recovery of over 1000 high-quality activated sludge metagenome-assembled genomes encoding full-length rRNA genes using long-read sequencing.</title>
        <authorList>
            <person name="Singleton C.M."/>
            <person name="Petriglieri F."/>
            <person name="Kristensen J.M."/>
            <person name="Kirkegaard R.H."/>
            <person name="Michaelsen T.Y."/>
            <person name="Andersen M.H."/>
            <person name="Karst S.M."/>
            <person name="Dueholm M.S."/>
            <person name="Nielsen P.H."/>
            <person name="Albertsen M."/>
        </authorList>
    </citation>
    <scope>NUCLEOTIDE SEQUENCE [LARGE SCALE GENOMIC DNA]</scope>
    <source>
        <strain evidence="9">AalE_18-Q3-R2-46_BAT3C.188</strain>
        <strain evidence="10">Ribe_18-Q3-R11-54_MAXAC.001</strain>
    </source>
</reference>
<organism evidence="9 11">
    <name type="scientific">Candidatus Phosphoribacter hodrii</name>
    <dbReference type="NCBI Taxonomy" id="2953743"/>
    <lineage>
        <taxon>Bacteria</taxon>
        <taxon>Bacillati</taxon>
        <taxon>Actinomycetota</taxon>
        <taxon>Actinomycetes</taxon>
        <taxon>Micrococcales</taxon>
        <taxon>Dermatophilaceae</taxon>
        <taxon>Candidatus Phosphoribacter</taxon>
    </lineage>
</organism>
<dbReference type="PANTHER" id="PTHR13767:SF2">
    <property type="entry name" value="PSEUDOURIDYLATE SYNTHASE TRUB1"/>
    <property type="match status" value="1"/>
</dbReference>
<sequence length="303" mass="31256">MSAPEGVLIVDKPTGWTSHDVVARVRRLAGTRRVGHAGTLDPMATGVLVLGIGRGTKLLTFLVGCDKGYAATIRLGAATVTDDAEGEVVSTTSAAHLTREAIEAAVAPFRGAISQVPSAVSAIKVDGRRAYARVRAGEDVQLAARSVTVSRFDVLDVRPGTTVDVDIEVDVSSGTFVRALARDLGTALGVGGHLVALRRTRVGCFTIGEAHDLEALSARSGEGGTGADGIPLLSLAAAGRRALPVRDLSEAEARALGFGQPVASSGPAEEAVAAFTPDGHLLAVLDQTKPRARTRVVFPIEDS</sequence>
<keyword evidence="3 5" id="KW-0819">tRNA processing</keyword>
<dbReference type="EC" id="5.4.99.25" evidence="5"/>
<evidence type="ECO:0000259" key="7">
    <source>
        <dbReference type="Pfam" id="PF09142"/>
    </source>
</evidence>
<dbReference type="EMBL" id="JADIXZ010000003">
    <property type="protein sequence ID" value="MBK6300318.1"/>
    <property type="molecule type" value="Genomic_DNA"/>
</dbReference>
<dbReference type="GO" id="GO:0003723">
    <property type="term" value="F:RNA binding"/>
    <property type="evidence" value="ECO:0007669"/>
    <property type="project" value="InterPro"/>
</dbReference>
<dbReference type="SUPFAM" id="SSF55120">
    <property type="entry name" value="Pseudouridine synthase"/>
    <property type="match status" value="1"/>
</dbReference>
<dbReference type="GO" id="GO:1990481">
    <property type="term" value="P:mRNA pseudouridine synthesis"/>
    <property type="evidence" value="ECO:0007669"/>
    <property type="project" value="TreeGrafter"/>
</dbReference>
<evidence type="ECO:0000259" key="8">
    <source>
        <dbReference type="Pfam" id="PF16198"/>
    </source>
</evidence>
<dbReference type="GO" id="GO:0031119">
    <property type="term" value="P:tRNA pseudouridine synthesis"/>
    <property type="evidence" value="ECO:0007669"/>
    <property type="project" value="UniProtKB-UniRule"/>
</dbReference>
<dbReference type="Pfam" id="PF09142">
    <property type="entry name" value="TruB_C"/>
    <property type="match status" value="1"/>
</dbReference>
<dbReference type="InterPro" id="IPR014780">
    <property type="entry name" value="tRNA_psdUridine_synth_TruB"/>
</dbReference>
<evidence type="ECO:0000256" key="3">
    <source>
        <dbReference type="ARBA" id="ARBA00022694"/>
    </source>
</evidence>
<feature type="domain" description="Pseudouridine synthase II N-terminal" evidence="6">
    <location>
        <begin position="26"/>
        <end position="177"/>
    </location>
</feature>
<dbReference type="GO" id="GO:0160148">
    <property type="term" value="F:tRNA pseudouridine(55) synthase activity"/>
    <property type="evidence" value="ECO:0007669"/>
    <property type="project" value="UniProtKB-EC"/>
</dbReference>
<dbReference type="Pfam" id="PF01509">
    <property type="entry name" value="TruB_N"/>
    <property type="match status" value="1"/>
</dbReference>
<proteinExistence type="inferred from homology"/>
<evidence type="ECO:0000313" key="9">
    <source>
        <dbReference type="EMBL" id="MBK6300318.1"/>
    </source>
</evidence>
<dbReference type="InterPro" id="IPR002501">
    <property type="entry name" value="PsdUridine_synth_N"/>
</dbReference>
<evidence type="ECO:0000256" key="1">
    <source>
        <dbReference type="ARBA" id="ARBA00000385"/>
    </source>
</evidence>
<feature type="domain" description="tRNA pseudouridine synthase II TruB subfamily 2 C-terminal" evidence="7">
    <location>
        <begin position="244"/>
        <end position="299"/>
    </location>
</feature>
<dbReference type="Proteomes" id="UP000886632">
    <property type="component" value="Unassembled WGS sequence"/>
</dbReference>
<dbReference type="SUPFAM" id="SSF88697">
    <property type="entry name" value="PUA domain-like"/>
    <property type="match status" value="1"/>
</dbReference>
<dbReference type="Gene3D" id="3.30.2350.10">
    <property type="entry name" value="Pseudouridine synthase"/>
    <property type="match status" value="1"/>
</dbReference>
<accession>A0A935CCY4</accession>
<comment type="caution">
    <text evidence="9">The sequence shown here is derived from an EMBL/GenBank/DDBJ whole genome shotgun (WGS) entry which is preliminary data.</text>
</comment>
<feature type="domain" description="tRNA pseudouridylate synthase B C-terminal" evidence="8">
    <location>
        <begin position="178"/>
        <end position="218"/>
    </location>
</feature>
<dbReference type="NCBIfam" id="TIGR00431">
    <property type="entry name" value="TruB"/>
    <property type="match status" value="1"/>
</dbReference>
<gene>
    <name evidence="5 9" type="primary">truB</name>
    <name evidence="9" type="ORF">IPF40_04410</name>
    <name evidence="10" type="ORF">IPP00_01325</name>
</gene>